<evidence type="ECO:0000256" key="1">
    <source>
        <dbReference type="ARBA" id="ARBA00004496"/>
    </source>
</evidence>
<evidence type="ECO:0000256" key="2">
    <source>
        <dbReference type="ARBA" id="ARBA00022490"/>
    </source>
</evidence>
<dbReference type="InterPro" id="IPR007110">
    <property type="entry name" value="Ig-like_dom"/>
</dbReference>
<dbReference type="SMART" id="SM00408">
    <property type="entry name" value="IGc2"/>
    <property type="match status" value="1"/>
</dbReference>
<sequence>MIGGPQSPHFVRKLNPAHCVQGAAAVFEYNVTGQPTPIIHWFKGNDQIFSGVHYTIIHTPDGSGSLMVNNCQREDGGLYFCKASNILGEATSSAELIIAQDQEGYISGTEIIQKL</sequence>
<evidence type="ECO:0000313" key="6">
    <source>
        <dbReference type="Proteomes" id="UP000472273"/>
    </source>
</evidence>
<accession>A0A670XZ73</accession>
<keyword evidence="3" id="KW-0393">Immunoglobulin domain</keyword>
<dbReference type="InterPro" id="IPR003598">
    <property type="entry name" value="Ig_sub2"/>
</dbReference>
<dbReference type="PROSITE" id="PS50835">
    <property type="entry name" value="IG_LIKE"/>
    <property type="match status" value="1"/>
</dbReference>
<dbReference type="PANTHER" id="PTHR47633">
    <property type="entry name" value="IMMUNOGLOBULIN"/>
    <property type="match status" value="1"/>
</dbReference>
<evidence type="ECO:0000313" key="5">
    <source>
        <dbReference type="Ensembl" id="ENSPTXP00000004866.1"/>
    </source>
</evidence>
<dbReference type="SUPFAM" id="SSF48726">
    <property type="entry name" value="Immunoglobulin"/>
    <property type="match status" value="1"/>
</dbReference>
<dbReference type="Gene3D" id="2.60.40.10">
    <property type="entry name" value="Immunoglobulins"/>
    <property type="match status" value="1"/>
</dbReference>
<dbReference type="Pfam" id="PF07679">
    <property type="entry name" value="I-set"/>
    <property type="match status" value="1"/>
</dbReference>
<reference evidence="5" key="2">
    <citation type="submission" date="2025-09" db="UniProtKB">
        <authorList>
            <consortium name="Ensembl"/>
        </authorList>
    </citation>
    <scope>IDENTIFICATION</scope>
</reference>
<dbReference type="FunFam" id="2.60.40.10:FF:000425">
    <property type="entry name" value="Myosin light chain kinase"/>
    <property type="match status" value="1"/>
</dbReference>
<dbReference type="InterPro" id="IPR003599">
    <property type="entry name" value="Ig_sub"/>
</dbReference>
<dbReference type="InterPro" id="IPR013783">
    <property type="entry name" value="Ig-like_fold"/>
</dbReference>
<reference evidence="5" key="1">
    <citation type="submission" date="2025-08" db="UniProtKB">
        <authorList>
            <consortium name="Ensembl"/>
        </authorList>
    </citation>
    <scope>IDENTIFICATION</scope>
</reference>
<dbReference type="InterPro" id="IPR013098">
    <property type="entry name" value="Ig_I-set"/>
</dbReference>
<evidence type="ECO:0000259" key="4">
    <source>
        <dbReference type="PROSITE" id="PS50835"/>
    </source>
</evidence>
<evidence type="ECO:0000256" key="3">
    <source>
        <dbReference type="ARBA" id="ARBA00023319"/>
    </source>
</evidence>
<dbReference type="GeneTree" id="ENSGT01120000273063"/>
<organism evidence="5 6">
    <name type="scientific">Pseudonaja textilis</name>
    <name type="common">Eastern brown snake</name>
    <dbReference type="NCBI Taxonomy" id="8673"/>
    <lineage>
        <taxon>Eukaryota</taxon>
        <taxon>Metazoa</taxon>
        <taxon>Chordata</taxon>
        <taxon>Craniata</taxon>
        <taxon>Vertebrata</taxon>
        <taxon>Euteleostomi</taxon>
        <taxon>Lepidosauria</taxon>
        <taxon>Squamata</taxon>
        <taxon>Bifurcata</taxon>
        <taxon>Unidentata</taxon>
        <taxon>Episquamata</taxon>
        <taxon>Toxicofera</taxon>
        <taxon>Serpentes</taxon>
        <taxon>Colubroidea</taxon>
        <taxon>Elapidae</taxon>
        <taxon>Hydrophiinae</taxon>
        <taxon>Pseudonaja</taxon>
    </lineage>
</organism>
<dbReference type="SMART" id="SM00409">
    <property type="entry name" value="IG"/>
    <property type="match status" value="1"/>
</dbReference>
<proteinExistence type="predicted"/>
<dbReference type="PANTHER" id="PTHR47633:SF4">
    <property type="entry name" value="MYOPALLADIN ISOFORM X1"/>
    <property type="match status" value="1"/>
</dbReference>
<keyword evidence="2" id="KW-0963">Cytoplasm</keyword>
<protein>
    <recommendedName>
        <fullName evidence="4">Ig-like domain-containing protein</fullName>
    </recommendedName>
</protein>
<dbReference type="OMA" id="RIDNNEC"/>
<dbReference type="InterPro" id="IPR036179">
    <property type="entry name" value="Ig-like_dom_sf"/>
</dbReference>
<feature type="domain" description="Ig-like" evidence="4">
    <location>
        <begin position="8"/>
        <end position="99"/>
    </location>
</feature>
<dbReference type="Ensembl" id="ENSPTXT00000005011.1">
    <property type="protein sequence ID" value="ENSPTXP00000004866.1"/>
    <property type="gene ID" value="ENSPTXG00000003559.1"/>
</dbReference>
<keyword evidence="6" id="KW-1185">Reference proteome</keyword>
<name>A0A670XZ73_PSETE</name>
<dbReference type="Proteomes" id="UP000472273">
    <property type="component" value="Unplaced"/>
</dbReference>
<dbReference type="GO" id="GO:0005737">
    <property type="term" value="C:cytoplasm"/>
    <property type="evidence" value="ECO:0007669"/>
    <property type="project" value="UniProtKB-SubCell"/>
</dbReference>
<dbReference type="AlphaFoldDB" id="A0A670XZ73"/>
<comment type="subcellular location">
    <subcellularLocation>
        <location evidence="1">Cytoplasm</location>
    </subcellularLocation>
</comment>